<dbReference type="InterPro" id="IPR013785">
    <property type="entry name" value="Aldolase_TIM"/>
</dbReference>
<dbReference type="Gene3D" id="3.20.20.70">
    <property type="entry name" value="Aldolase class I"/>
    <property type="match status" value="2"/>
</dbReference>
<evidence type="ECO:0000313" key="7">
    <source>
        <dbReference type="Proteomes" id="UP000070501"/>
    </source>
</evidence>
<reference evidence="7" key="1">
    <citation type="submission" date="2016-02" db="EMBL/GenBank/DDBJ databases">
        <title>Draft genome sequence of Microdochium bolleyi, a fungal endophyte of beachgrass.</title>
        <authorList>
            <consortium name="DOE Joint Genome Institute"/>
            <person name="David A.S."/>
            <person name="May G."/>
            <person name="Haridas S."/>
            <person name="Lim J."/>
            <person name="Wang M."/>
            <person name="Labutti K."/>
            <person name="Lipzen A."/>
            <person name="Barry K."/>
            <person name="Grigoriev I.V."/>
        </authorList>
    </citation>
    <scope>NUCLEOTIDE SEQUENCE [LARGE SCALE GENOMIC DNA]</scope>
    <source>
        <strain evidence="7">J235TASD1</strain>
    </source>
</reference>
<evidence type="ECO:0000256" key="3">
    <source>
        <dbReference type="ARBA" id="ARBA00022643"/>
    </source>
</evidence>
<dbReference type="GO" id="GO:0010181">
    <property type="term" value="F:FMN binding"/>
    <property type="evidence" value="ECO:0007669"/>
    <property type="project" value="InterPro"/>
</dbReference>
<feature type="domain" description="NADH:flavin oxidoreductase/NADH oxidase N-terminal" evidence="5">
    <location>
        <begin position="8"/>
        <end position="174"/>
    </location>
</feature>
<dbReference type="InterPro" id="IPR051799">
    <property type="entry name" value="NADH_flavin_oxidoreductase"/>
</dbReference>
<keyword evidence="2" id="KW-0285">Flavoprotein</keyword>
<accession>A0A136JGJ5</accession>
<dbReference type="SUPFAM" id="SSF51395">
    <property type="entry name" value="FMN-linked oxidoreductases"/>
    <property type="match status" value="1"/>
</dbReference>
<dbReference type="OrthoDB" id="1663137at2759"/>
<evidence type="ECO:0000313" key="6">
    <source>
        <dbReference type="EMBL" id="KXJ96285.1"/>
    </source>
</evidence>
<comment type="similarity">
    <text evidence="1">Belongs to the NADH:flavin oxidoreductase/NADH oxidase family.</text>
</comment>
<keyword evidence="4" id="KW-0560">Oxidoreductase</keyword>
<organism evidence="6 7">
    <name type="scientific">Microdochium bolleyi</name>
    <dbReference type="NCBI Taxonomy" id="196109"/>
    <lineage>
        <taxon>Eukaryota</taxon>
        <taxon>Fungi</taxon>
        <taxon>Dikarya</taxon>
        <taxon>Ascomycota</taxon>
        <taxon>Pezizomycotina</taxon>
        <taxon>Sordariomycetes</taxon>
        <taxon>Xylariomycetidae</taxon>
        <taxon>Xylariales</taxon>
        <taxon>Microdochiaceae</taxon>
        <taxon>Microdochium</taxon>
    </lineage>
</organism>
<evidence type="ECO:0000259" key="5">
    <source>
        <dbReference type="Pfam" id="PF00724"/>
    </source>
</evidence>
<dbReference type="GO" id="GO:0016491">
    <property type="term" value="F:oxidoreductase activity"/>
    <property type="evidence" value="ECO:0007669"/>
    <property type="project" value="UniProtKB-KW"/>
</dbReference>
<evidence type="ECO:0000256" key="1">
    <source>
        <dbReference type="ARBA" id="ARBA00005979"/>
    </source>
</evidence>
<proteinExistence type="inferred from homology"/>
<dbReference type="PANTHER" id="PTHR43656:SF2">
    <property type="entry name" value="BINDING OXIDOREDUCTASE, PUTATIVE (AFU_ORTHOLOGUE AFUA_2G08260)-RELATED"/>
    <property type="match status" value="1"/>
</dbReference>
<dbReference type="InterPro" id="IPR001155">
    <property type="entry name" value="OxRdtase_FMN_N"/>
</dbReference>
<dbReference type="AlphaFoldDB" id="A0A136JGJ5"/>
<gene>
    <name evidence="6" type="ORF">Micbo1qcDRAFT_181511</name>
</gene>
<sequence>MTSDLLPNDSYIKNYSRWAKGGWGMLITGNYMVDPNGLSGPGVFLVNNPAVTHEAQLERLRSFTTAARANGSKIIGQLCHPGRAALILPGPGWCSKRNIAPSPLRMPIGEGLANRGLAALLFGTPREMTRADIEDVVDKFARAAKTMADAGFDGVELHGAHGYLLSQFLSVIKAVKTVVPAGFIVGIKLNSTDYQTDRSGLAVKAGHAMDAEKQLQEVIQQSAAIAAAEVDFLEVSGGTYADPRMARGPPKSTRTQNRETFFLNSAETLRASFPDVPLMVTGGLCSRGGMEEVVAGGGVVGVGRASIINPILPIDVVLNRDVKDTDARVAILKSKVPCATNGGGGGIFAWWMIRGVG</sequence>
<protein>
    <recommendedName>
        <fullName evidence="5">NADH:flavin oxidoreductase/NADH oxidase N-terminal domain-containing protein</fullName>
    </recommendedName>
</protein>
<dbReference type="Proteomes" id="UP000070501">
    <property type="component" value="Unassembled WGS sequence"/>
</dbReference>
<dbReference type="EMBL" id="KQ964245">
    <property type="protein sequence ID" value="KXJ96285.1"/>
    <property type="molecule type" value="Genomic_DNA"/>
</dbReference>
<name>A0A136JGJ5_9PEZI</name>
<dbReference type="PANTHER" id="PTHR43656">
    <property type="entry name" value="BINDING OXIDOREDUCTASE, PUTATIVE (AFU_ORTHOLOGUE AFUA_2G08260)-RELATED"/>
    <property type="match status" value="1"/>
</dbReference>
<keyword evidence="3" id="KW-0288">FMN</keyword>
<evidence type="ECO:0000256" key="4">
    <source>
        <dbReference type="ARBA" id="ARBA00023002"/>
    </source>
</evidence>
<dbReference type="STRING" id="196109.A0A136JGJ5"/>
<dbReference type="Pfam" id="PF00724">
    <property type="entry name" value="Oxidored_FMN"/>
    <property type="match status" value="1"/>
</dbReference>
<evidence type="ECO:0000256" key="2">
    <source>
        <dbReference type="ARBA" id="ARBA00022630"/>
    </source>
</evidence>
<keyword evidence="7" id="KW-1185">Reference proteome</keyword>
<dbReference type="InParanoid" id="A0A136JGJ5"/>